<accession>A0ACA9QGU9</accession>
<evidence type="ECO:0000313" key="1">
    <source>
        <dbReference type="EMBL" id="CAG8750722.1"/>
    </source>
</evidence>
<organism evidence="1 2">
    <name type="scientific">Dentiscutata heterogama</name>
    <dbReference type="NCBI Taxonomy" id="1316150"/>
    <lineage>
        <taxon>Eukaryota</taxon>
        <taxon>Fungi</taxon>
        <taxon>Fungi incertae sedis</taxon>
        <taxon>Mucoromycota</taxon>
        <taxon>Glomeromycotina</taxon>
        <taxon>Glomeromycetes</taxon>
        <taxon>Diversisporales</taxon>
        <taxon>Gigasporaceae</taxon>
        <taxon>Dentiscutata</taxon>
    </lineage>
</organism>
<evidence type="ECO:0000313" key="2">
    <source>
        <dbReference type="Proteomes" id="UP000789702"/>
    </source>
</evidence>
<gene>
    <name evidence="1" type="ORF">DHETER_LOCUS14619</name>
</gene>
<proteinExistence type="predicted"/>
<reference evidence="1" key="1">
    <citation type="submission" date="2021-06" db="EMBL/GenBank/DDBJ databases">
        <authorList>
            <person name="Kallberg Y."/>
            <person name="Tangrot J."/>
            <person name="Rosling A."/>
        </authorList>
    </citation>
    <scope>NUCLEOTIDE SEQUENCE</scope>
    <source>
        <strain evidence="1">IL203A</strain>
    </source>
</reference>
<comment type="caution">
    <text evidence="1">The sequence shown here is derived from an EMBL/GenBank/DDBJ whole genome shotgun (WGS) entry which is preliminary data.</text>
</comment>
<feature type="non-terminal residue" evidence="1">
    <location>
        <position position="69"/>
    </location>
</feature>
<name>A0ACA9QGU9_9GLOM</name>
<keyword evidence="2" id="KW-1185">Reference proteome</keyword>
<protein>
    <submittedName>
        <fullName evidence="1">14932_t:CDS:1</fullName>
    </submittedName>
</protein>
<dbReference type="Proteomes" id="UP000789702">
    <property type="component" value="Unassembled WGS sequence"/>
</dbReference>
<sequence>IHSEYFQSAFSKGWSQKIEDEYFVIEKPNATPDSMNIIIRLLYGGVDFNTSHDIRTLLNMFCSRMKWTS</sequence>
<feature type="non-terminal residue" evidence="1">
    <location>
        <position position="1"/>
    </location>
</feature>
<dbReference type="EMBL" id="CAJVPU010046004">
    <property type="protein sequence ID" value="CAG8750722.1"/>
    <property type="molecule type" value="Genomic_DNA"/>
</dbReference>